<comment type="caution">
    <text evidence="2">The sequence shown here is derived from an EMBL/GenBank/DDBJ whole genome shotgun (WGS) entry which is preliminary data.</text>
</comment>
<dbReference type="EMBL" id="BMAT01008889">
    <property type="protein sequence ID" value="GFR94584.1"/>
    <property type="molecule type" value="Genomic_DNA"/>
</dbReference>
<dbReference type="AlphaFoldDB" id="A0AAV4HAM0"/>
<dbReference type="Proteomes" id="UP000762676">
    <property type="component" value="Unassembled WGS sequence"/>
</dbReference>
<proteinExistence type="predicted"/>
<sequence>MLRECLSSFSITRIPPPRKNTPSLADPSVKTSTSGLFSFFMVSSTAFFSSSGASALDIPSPNVAQQIKISGTCHEPRANPVKESFDPTEDSTSTTLARISSQRTVDKTSSGSPETASISGQFFTQGAHNSISKAPITFDLDDNTLNPDTQLLPPRVCSYDTLI</sequence>
<accession>A0AAV4HAM0</accession>
<organism evidence="2 3">
    <name type="scientific">Elysia marginata</name>
    <dbReference type="NCBI Taxonomy" id="1093978"/>
    <lineage>
        <taxon>Eukaryota</taxon>
        <taxon>Metazoa</taxon>
        <taxon>Spiralia</taxon>
        <taxon>Lophotrochozoa</taxon>
        <taxon>Mollusca</taxon>
        <taxon>Gastropoda</taxon>
        <taxon>Heterobranchia</taxon>
        <taxon>Euthyneura</taxon>
        <taxon>Panpulmonata</taxon>
        <taxon>Sacoglossa</taxon>
        <taxon>Placobranchoidea</taxon>
        <taxon>Plakobranchidae</taxon>
        <taxon>Elysia</taxon>
    </lineage>
</organism>
<feature type="compositionally biased region" description="Polar residues" evidence="1">
    <location>
        <begin position="90"/>
        <end position="116"/>
    </location>
</feature>
<evidence type="ECO:0000313" key="3">
    <source>
        <dbReference type="Proteomes" id="UP000762676"/>
    </source>
</evidence>
<feature type="region of interest" description="Disordered" evidence="1">
    <location>
        <begin position="74"/>
        <end position="116"/>
    </location>
</feature>
<reference evidence="2 3" key="1">
    <citation type="journal article" date="2021" name="Elife">
        <title>Chloroplast acquisition without the gene transfer in kleptoplastic sea slugs, Plakobranchus ocellatus.</title>
        <authorList>
            <person name="Maeda T."/>
            <person name="Takahashi S."/>
            <person name="Yoshida T."/>
            <person name="Shimamura S."/>
            <person name="Takaki Y."/>
            <person name="Nagai Y."/>
            <person name="Toyoda A."/>
            <person name="Suzuki Y."/>
            <person name="Arimoto A."/>
            <person name="Ishii H."/>
            <person name="Satoh N."/>
            <person name="Nishiyama T."/>
            <person name="Hasebe M."/>
            <person name="Maruyama T."/>
            <person name="Minagawa J."/>
            <person name="Obokata J."/>
            <person name="Shigenobu S."/>
        </authorList>
    </citation>
    <scope>NUCLEOTIDE SEQUENCE [LARGE SCALE GENOMIC DNA]</scope>
</reference>
<feature type="region of interest" description="Disordered" evidence="1">
    <location>
        <begin position="1"/>
        <end position="29"/>
    </location>
</feature>
<keyword evidence="3" id="KW-1185">Reference proteome</keyword>
<gene>
    <name evidence="2" type="ORF">ElyMa_004407100</name>
</gene>
<evidence type="ECO:0000256" key="1">
    <source>
        <dbReference type="SAM" id="MobiDB-lite"/>
    </source>
</evidence>
<protein>
    <submittedName>
        <fullName evidence="2">Uncharacterized protein</fullName>
    </submittedName>
</protein>
<name>A0AAV4HAM0_9GAST</name>
<evidence type="ECO:0000313" key="2">
    <source>
        <dbReference type="EMBL" id="GFR94584.1"/>
    </source>
</evidence>